<dbReference type="InterPro" id="IPR000086">
    <property type="entry name" value="NUDIX_hydrolase_dom"/>
</dbReference>
<dbReference type="PROSITE" id="PS51462">
    <property type="entry name" value="NUDIX"/>
    <property type="match status" value="1"/>
</dbReference>
<reference evidence="4" key="1">
    <citation type="submission" date="2011-01" db="EMBL/GenBank/DDBJ databases">
        <title>Complete sequence of chromosome of Thermovibrio ammonificans HB-1.</title>
        <authorList>
            <consortium name="US DOE Joint Genome Institute"/>
            <person name="Lucas S."/>
            <person name="Copeland A."/>
            <person name="Lapidus A."/>
            <person name="Cheng J.-F."/>
            <person name="Goodwin L."/>
            <person name="Pitluck S."/>
            <person name="Davenport K."/>
            <person name="Detter J.C."/>
            <person name="Han C."/>
            <person name="Tapia R."/>
            <person name="Land M."/>
            <person name="Hauser L."/>
            <person name="Kyrpides N."/>
            <person name="Ivanova N."/>
            <person name="Ovchinnikova G."/>
            <person name="Vetriani C."/>
            <person name="Woyke T."/>
        </authorList>
    </citation>
    <scope>NUCLEOTIDE SEQUENCE [LARGE SCALE GENOMIC DNA]</scope>
    <source>
        <strain evidence="4">HB-1</strain>
    </source>
</reference>
<name>E8T5V7_THEA1</name>
<dbReference type="STRING" id="648996.Theam_1727"/>
<evidence type="ECO:0000259" key="3">
    <source>
        <dbReference type="PROSITE" id="PS51462"/>
    </source>
</evidence>
<dbReference type="Proteomes" id="UP000006362">
    <property type="component" value="Chromosome"/>
</dbReference>
<dbReference type="RefSeq" id="WP_013538468.1">
    <property type="nucleotide sequence ID" value="NC_014926.1"/>
</dbReference>
<dbReference type="Pfam" id="PF00293">
    <property type="entry name" value="NUDIX"/>
    <property type="match status" value="1"/>
</dbReference>
<dbReference type="HOGENOM" id="CLU_037162_20_3_0"/>
<protein>
    <submittedName>
        <fullName evidence="4">NUDIX hydrolase</fullName>
    </submittedName>
</protein>
<feature type="domain" description="Nudix hydrolase" evidence="3">
    <location>
        <begin position="7"/>
        <end position="141"/>
    </location>
</feature>
<dbReference type="Gene3D" id="3.90.79.10">
    <property type="entry name" value="Nucleoside Triphosphate Pyrophosphohydrolase"/>
    <property type="match status" value="1"/>
</dbReference>
<evidence type="ECO:0000256" key="1">
    <source>
        <dbReference type="ARBA" id="ARBA00022801"/>
    </source>
</evidence>
<comment type="similarity">
    <text evidence="2">Belongs to the Nudix hydrolase family.</text>
</comment>
<gene>
    <name evidence="4" type="ordered locus">Theam_1727</name>
</gene>
<organism evidence="4 5">
    <name type="scientific">Thermovibrio ammonificans (strain DSM 15698 / JCM 12110 / HB-1)</name>
    <dbReference type="NCBI Taxonomy" id="648996"/>
    <lineage>
        <taxon>Bacteria</taxon>
        <taxon>Pseudomonadati</taxon>
        <taxon>Aquificota</taxon>
        <taxon>Aquificia</taxon>
        <taxon>Desulfurobacteriales</taxon>
        <taxon>Desulfurobacteriaceae</taxon>
        <taxon>Thermovibrio</taxon>
    </lineage>
</organism>
<dbReference type="KEGG" id="tam:Theam_1727"/>
<dbReference type="SUPFAM" id="SSF55811">
    <property type="entry name" value="Nudix"/>
    <property type="match status" value="1"/>
</dbReference>
<dbReference type="InterPro" id="IPR020084">
    <property type="entry name" value="NUDIX_hydrolase_CS"/>
</dbReference>
<evidence type="ECO:0000313" key="5">
    <source>
        <dbReference type="Proteomes" id="UP000006362"/>
    </source>
</evidence>
<dbReference type="eggNOG" id="COG1051">
    <property type="taxonomic scope" value="Bacteria"/>
</dbReference>
<keyword evidence="1 2" id="KW-0378">Hydrolase</keyword>
<evidence type="ECO:0000256" key="2">
    <source>
        <dbReference type="RuleBase" id="RU003476"/>
    </source>
</evidence>
<dbReference type="PRINTS" id="PR00502">
    <property type="entry name" value="NUDIXFAMILY"/>
</dbReference>
<dbReference type="EMBL" id="CP002444">
    <property type="protein sequence ID" value="ADU97683.1"/>
    <property type="molecule type" value="Genomic_DNA"/>
</dbReference>
<evidence type="ECO:0000313" key="4">
    <source>
        <dbReference type="EMBL" id="ADU97683.1"/>
    </source>
</evidence>
<dbReference type="PANTHER" id="PTHR43736:SF1">
    <property type="entry name" value="DIHYDRONEOPTERIN TRIPHOSPHATE DIPHOSPHATASE"/>
    <property type="match status" value="1"/>
</dbReference>
<dbReference type="PANTHER" id="PTHR43736">
    <property type="entry name" value="ADP-RIBOSE PYROPHOSPHATASE"/>
    <property type="match status" value="1"/>
</dbReference>
<proteinExistence type="inferred from homology"/>
<dbReference type="PROSITE" id="PS00893">
    <property type="entry name" value="NUDIX_BOX"/>
    <property type="match status" value="1"/>
</dbReference>
<sequence>MPFPPKTPYLAVDALVNVQNEAGEFLGIVLIERKYPPVGLALPGGFVEVGETVERAVIREMKEELTLDVIPIRQFKVYSDPNRDPRGIHVVSVVFECVARGEPVGSDDAKKARIFHYDAVPLERLVFDHSKIVRDYLNDPEAVFKKTVTTGESSGV</sequence>
<dbReference type="InterPro" id="IPR015797">
    <property type="entry name" value="NUDIX_hydrolase-like_dom_sf"/>
</dbReference>
<accession>E8T5V7</accession>
<dbReference type="GO" id="GO:0016787">
    <property type="term" value="F:hydrolase activity"/>
    <property type="evidence" value="ECO:0007669"/>
    <property type="project" value="UniProtKB-KW"/>
</dbReference>
<dbReference type="AlphaFoldDB" id="E8T5V7"/>
<dbReference type="OrthoDB" id="9786141at2"/>
<dbReference type="InterPro" id="IPR020476">
    <property type="entry name" value="Nudix_hydrolase"/>
</dbReference>
<dbReference type="CDD" id="cd18873">
    <property type="entry name" value="NUDIX_NadM_like"/>
    <property type="match status" value="1"/>
</dbReference>
<keyword evidence="5" id="KW-1185">Reference proteome</keyword>